<proteinExistence type="predicted"/>
<dbReference type="PANTHER" id="PTHR46243:SF1">
    <property type="entry name" value="BIS(5'-ADENOSYL)-TRIPHOSPHATASE"/>
    <property type="match status" value="1"/>
</dbReference>
<dbReference type="Gene3D" id="3.30.428.10">
    <property type="entry name" value="HIT-like"/>
    <property type="match status" value="1"/>
</dbReference>
<evidence type="ECO:0000313" key="1">
    <source>
        <dbReference type="EMBL" id="VFQ71745.1"/>
    </source>
</evidence>
<protein>
    <submittedName>
        <fullName evidence="1">Uncharacterized protein</fullName>
    </submittedName>
</protein>
<reference evidence="1 2" key="1">
    <citation type="submission" date="2018-04" db="EMBL/GenBank/DDBJ databases">
        <authorList>
            <person name="Vogel A."/>
        </authorList>
    </citation>
    <scope>NUCLEOTIDE SEQUENCE [LARGE SCALE GENOMIC DNA]</scope>
</reference>
<sequence length="96" mass="10724">MSKLISNVALSRHCSFLSSSSSSSRAIHPLHQFAHTRHFLAPRVFSSSSSVNHSKLKMEAEHYKFGPYKIDPSEVFFSTKFSYALVNLRPLVPGNG</sequence>
<dbReference type="OrthoDB" id="680339at2759"/>
<name>A0A484L5X2_9ASTE</name>
<accession>A0A484L5X2</accession>
<organism evidence="1 2">
    <name type="scientific">Cuscuta campestris</name>
    <dbReference type="NCBI Taxonomy" id="132261"/>
    <lineage>
        <taxon>Eukaryota</taxon>
        <taxon>Viridiplantae</taxon>
        <taxon>Streptophyta</taxon>
        <taxon>Embryophyta</taxon>
        <taxon>Tracheophyta</taxon>
        <taxon>Spermatophyta</taxon>
        <taxon>Magnoliopsida</taxon>
        <taxon>eudicotyledons</taxon>
        <taxon>Gunneridae</taxon>
        <taxon>Pentapetalae</taxon>
        <taxon>asterids</taxon>
        <taxon>lamiids</taxon>
        <taxon>Solanales</taxon>
        <taxon>Convolvulaceae</taxon>
        <taxon>Cuscuteae</taxon>
        <taxon>Cuscuta</taxon>
        <taxon>Cuscuta subgen. Grammica</taxon>
        <taxon>Cuscuta sect. Cleistogrammica</taxon>
    </lineage>
</organism>
<keyword evidence="2" id="KW-1185">Reference proteome</keyword>
<evidence type="ECO:0000313" key="2">
    <source>
        <dbReference type="Proteomes" id="UP000595140"/>
    </source>
</evidence>
<dbReference type="InterPro" id="IPR036265">
    <property type="entry name" value="HIT-like_sf"/>
</dbReference>
<gene>
    <name evidence="1" type="ORF">CCAM_LOCUS13521</name>
</gene>
<dbReference type="PANTHER" id="PTHR46243">
    <property type="entry name" value="BIS(5'-ADENOSYL)-TRIPHOSPHATASE"/>
    <property type="match status" value="1"/>
</dbReference>
<dbReference type="EMBL" id="OOIL02001079">
    <property type="protein sequence ID" value="VFQ71745.1"/>
    <property type="molecule type" value="Genomic_DNA"/>
</dbReference>
<dbReference type="Proteomes" id="UP000595140">
    <property type="component" value="Unassembled WGS sequence"/>
</dbReference>
<dbReference type="InterPro" id="IPR051884">
    <property type="entry name" value="Bis(5'-adenosyl)-TPase_reg"/>
</dbReference>
<dbReference type="AlphaFoldDB" id="A0A484L5X2"/>